<feature type="region of interest" description="Disordered" evidence="1">
    <location>
        <begin position="1"/>
        <end position="27"/>
    </location>
</feature>
<gene>
    <name evidence="3" type="ORF">M9458_047596</name>
</gene>
<evidence type="ECO:0000313" key="4">
    <source>
        <dbReference type="Proteomes" id="UP001529510"/>
    </source>
</evidence>
<dbReference type="Proteomes" id="UP001529510">
    <property type="component" value="Unassembled WGS sequence"/>
</dbReference>
<dbReference type="InterPro" id="IPR013681">
    <property type="entry name" value="Myelin_TF"/>
</dbReference>
<evidence type="ECO:0000256" key="1">
    <source>
        <dbReference type="SAM" id="MobiDB-lite"/>
    </source>
</evidence>
<name>A0ABD0N2E1_CIRMR</name>
<evidence type="ECO:0000313" key="3">
    <source>
        <dbReference type="EMBL" id="KAL0156350.1"/>
    </source>
</evidence>
<dbReference type="Pfam" id="PF08474">
    <property type="entry name" value="MYT1"/>
    <property type="match status" value="1"/>
</dbReference>
<reference evidence="3 4" key="1">
    <citation type="submission" date="2024-05" db="EMBL/GenBank/DDBJ databases">
        <title>Genome sequencing and assembly of Indian major carp, Cirrhinus mrigala (Hamilton, 1822).</title>
        <authorList>
            <person name="Mohindra V."/>
            <person name="Chowdhury L.M."/>
            <person name="Lal K."/>
            <person name="Jena J.K."/>
        </authorList>
    </citation>
    <scope>NUCLEOTIDE SEQUENCE [LARGE SCALE GENOMIC DNA]</scope>
    <source>
        <strain evidence="3">CM1030</strain>
        <tissue evidence="3">Blood</tissue>
    </source>
</reference>
<sequence length="74" mass="8246">NGTLDLSMKKKREKARESPVMPTLGDALFTPPEPSLAKAAGLQISPAIYRVLYEQDAWDTPLNYSKTPVQQDKE</sequence>
<feature type="non-terminal residue" evidence="3">
    <location>
        <position position="1"/>
    </location>
</feature>
<feature type="domain" description="Myelin transcription factor 1" evidence="2">
    <location>
        <begin position="1"/>
        <end position="74"/>
    </location>
</feature>
<accession>A0ABD0N2E1</accession>
<proteinExistence type="predicted"/>
<evidence type="ECO:0000259" key="2">
    <source>
        <dbReference type="Pfam" id="PF08474"/>
    </source>
</evidence>
<keyword evidence="4" id="KW-1185">Reference proteome</keyword>
<dbReference type="AlphaFoldDB" id="A0ABD0N2E1"/>
<protein>
    <recommendedName>
        <fullName evidence="2">Myelin transcription factor 1 domain-containing protein</fullName>
    </recommendedName>
</protein>
<comment type="caution">
    <text evidence="3">The sequence shown here is derived from an EMBL/GenBank/DDBJ whole genome shotgun (WGS) entry which is preliminary data.</text>
</comment>
<feature type="non-terminal residue" evidence="3">
    <location>
        <position position="74"/>
    </location>
</feature>
<organism evidence="3 4">
    <name type="scientific">Cirrhinus mrigala</name>
    <name type="common">Mrigala</name>
    <dbReference type="NCBI Taxonomy" id="683832"/>
    <lineage>
        <taxon>Eukaryota</taxon>
        <taxon>Metazoa</taxon>
        <taxon>Chordata</taxon>
        <taxon>Craniata</taxon>
        <taxon>Vertebrata</taxon>
        <taxon>Euteleostomi</taxon>
        <taxon>Actinopterygii</taxon>
        <taxon>Neopterygii</taxon>
        <taxon>Teleostei</taxon>
        <taxon>Ostariophysi</taxon>
        <taxon>Cypriniformes</taxon>
        <taxon>Cyprinidae</taxon>
        <taxon>Labeoninae</taxon>
        <taxon>Labeonini</taxon>
        <taxon>Cirrhinus</taxon>
    </lineage>
</organism>
<dbReference type="EMBL" id="JAMKFB020000024">
    <property type="protein sequence ID" value="KAL0156350.1"/>
    <property type="molecule type" value="Genomic_DNA"/>
</dbReference>